<dbReference type="InterPro" id="IPR000843">
    <property type="entry name" value="HTH_LacI"/>
</dbReference>
<sequence length="344" mass="37861">MAAKKVTLAEIARQAQVGIATVDRVLNNRAPVRPGTERKVLETARRLGFNLEQSHYRLVAGKSAVSLKMGFILLRESHSFYHLLSEALQQHAAPYHHSQQAPIFIHHDINAIEHTVAAIEQLSEQVDVIGLVALDNPLIRHAVEQAVARGVQVFTLFSDLSAPGRTGYIGMDNQKMGRTAAWAIDRMSRPDGDIGIIIGDNRFMCQETCEISFRSYLREQGKGRRVLEPVLGHEQQQQAFAVTERLLQQYPALTALYAPCGGVEGIIDALRQYGRQQEVMLVCHGPVQGGELALIDGSVDVMLSQRLDGLATAVIRTFVNAALQTPGGFISALQPFDIITKENL</sequence>
<dbReference type="SMART" id="SM00354">
    <property type="entry name" value="HTH_LACI"/>
    <property type="match status" value="1"/>
</dbReference>
<evidence type="ECO:0000313" key="5">
    <source>
        <dbReference type="Proteomes" id="UP000430368"/>
    </source>
</evidence>
<dbReference type="InterPro" id="IPR025997">
    <property type="entry name" value="SBP_2_dom"/>
</dbReference>
<dbReference type="Pfam" id="PF13407">
    <property type="entry name" value="Peripla_BP_4"/>
    <property type="match status" value="1"/>
</dbReference>
<dbReference type="PANTHER" id="PTHR30036:SF7">
    <property type="entry name" value="ABC TRANSPORTER PERIPLASMIC-BINDING PROTEIN YPHF"/>
    <property type="match status" value="1"/>
</dbReference>
<evidence type="ECO:0000259" key="3">
    <source>
        <dbReference type="PROSITE" id="PS50932"/>
    </source>
</evidence>
<dbReference type="InterPro" id="IPR028082">
    <property type="entry name" value="Peripla_BP_I"/>
</dbReference>
<dbReference type="SUPFAM" id="SSF53822">
    <property type="entry name" value="Periplasmic binding protein-like I"/>
    <property type="match status" value="1"/>
</dbReference>
<feature type="domain" description="HTH lacI-type" evidence="3">
    <location>
        <begin position="6"/>
        <end position="49"/>
    </location>
</feature>
<dbReference type="Gene3D" id="1.10.260.40">
    <property type="entry name" value="lambda repressor-like DNA-binding domains"/>
    <property type="match status" value="1"/>
</dbReference>
<dbReference type="Pfam" id="PF00356">
    <property type="entry name" value="LacI"/>
    <property type="match status" value="1"/>
</dbReference>
<dbReference type="EMBL" id="CP041764">
    <property type="protein sequence ID" value="QHA89402.1"/>
    <property type="molecule type" value="Genomic_DNA"/>
</dbReference>
<dbReference type="CDD" id="cd06307">
    <property type="entry name" value="PBP1_sugar_binding"/>
    <property type="match status" value="1"/>
</dbReference>
<dbReference type="PROSITE" id="PS00356">
    <property type="entry name" value="HTH_LACI_1"/>
    <property type="match status" value="1"/>
</dbReference>
<dbReference type="RefSeq" id="WP_160031018.1">
    <property type="nucleotide sequence ID" value="NZ_CP041764.1"/>
</dbReference>
<organism evidence="4 5">
    <name type="scientific">Serratia rhizosphaerae</name>
    <dbReference type="NCBI Taxonomy" id="2597702"/>
    <lineage>
        <taxon>Bacteria</taxon>
        <taxon>Pseudomonadati</taxon>
        <taxon>Pseudomonadota</taxon>
        <taxon>Gammaproteobacteria</taxon>
        <taxon>Enterobacterales</taxon>
        <taxon>Yersiniaceae</taxon>
        <taxon>Serratia</taxon>
    </lineage>
</organism>
<evidence type="ECO:0000313" key="4">
    <source>
        <dbReference type="EMBL" id="QHA89402.1"/>
    </source>
</evidence>
<evidence type="ECO:0000256" key="1">
    <source>
        <dbReference type="ARBA" id="ARBA00004418"/>
    </source>
</evidence>
<dbReference type="Proteomes" id="UP000430368">
    <property type="component" value="Chromosome"/>
</dbReference>
<dbReference type="InterPro" id="IPR010982">
    <property type="entry name" value="Lambda_DNA-bd_dom_sf"/>
</dbReference>
<comment type="subcellular location">
    <subcellularLocation>
        <location evidence="1">Periplasm</location>
    </subcellularLocation>
</comment>
<comment type="similarity">
    <text evidence="2">Belongs to the bacterial solute-binding protein 2 family.</text>
</comment>
<accession>A0ABX6GSZ6</accession>
<dbReference type="SUPFAM" id="SSF47413">
    <property type="entry name" value="lambda repressor-like DNA-binding domains"/>
    <property type="match status" value="1"/>
</dbReference>
<gene>
    <name evidence="4" type="ORF">FO014_21745</name>
</gene>
<dbReference type="PROSITE" id="PS50932">
    <property type="entry name" value="HTH_LACI_2"/>
    <property type="match status" value="1"/>
</dbReference>
<dbReference type="PANTHER" id="PTHR30036">
    <property type="entry name" value="D-XYLOSE-BINDING PERIPLASMIC PROTEIN"/>
    <property type="match status" value="1"/>
</dbReference>
<keyword evidence="5" id="KW-1185">Reference proteome</keyword>
<dbReference type="CDD" id="cd01392">
    <property type="entry name" value="HTH_LacI"/>
    <property type="match status" value="1"/>
</dbReference>
<dbReference type="InterPro" id="IPR050555">
    <property type="entry name" value="Bact_Solute-Bind_Prot2"/>
</dbReference>
<evidence type="ECO:0000256" key="2">
    <source>
        <dbReference type="ARBA" id="ARBA00007639"/>
    </source>
</evidence>
<name>A0ABX6GSZ6_9GAMM</name>
<protein>
    <submittedName>
        <fullName evidence="4">LacI family transcriptional regulator</fullName>
    </submittedName>
</protein>
<dbReference type="Gene3D" id="3.40.50.2300">
    <property type="match status" value="2"/>
</dbReference>
<proteinExistence type="inferred from homology"/>
<reference evidence="4 5" key="1">
    <citation type="submission" date="2019-07" db="EMBL/GenBank/DDBJ databases">
        <title>Serratia dokdonensis sp. nov., an elicitor of systemic resistance in Nicotiana Tabacum.</title>
        <authorList>
            <person name="Son J.-S."/>
            <person name="Hwang Y.-J."/>
            <person name="Lee S.-Y."/>
            <person name="Ghim S.-Y."/>
        </authorList>
    </citation>
    <scope>NUCLEOTIDE SEQUENCE [LARGE SCALE GENOMIC DNA]</scope>
    <source>
        <strain evidence="4 5">KUDC3025</strain>
    </source>
</reference>